<dbReference type="STRING" id="588581.Cpap_0995"/>
<protein>
    <recommendedName>
        <fullName evidence="4">DUF3021 domain-containing protein</fullName>
    </recommendedName>
</protein>
<organism evidence="2 3">
    <name type="scientific">Ruminiclostridium papyrosolvens DSM 2782</name>
    <dbReference type="NCBI Taxonomy" id="588581"/>
    <lineage>
        <taxon>Bacteria</taxon>
        <taxon>Bacillati</taxon>
        <taxon>Bacillota</taxon>
        <taxon>Clostridia</taxon>
        <taxon>Eubacteriales</taxon>
        <taxon>Oscillospiraceae</taxon>
        <taxon>Ruminiclostridium</taxon>
    </lineage>
</organism>
<reference evidence="2" key="2">
    <citation type="submission" date="2011-01" db="EMBL/GenBank/DDBJ databases">
        <title>The Non-contiguous Finished genome of Clostridium papyrosolvens.</title>
        <authorList>
            <person name="Lucas S."/>
            <person name="Copeland A."/>
            <person name="Lapidus A."/>
            <person name="Cheng J.-F."/>
            <person name="Goodwin L."/>
            <person name="Pitluck S."/>
            <person name="Misra M."/>
            <person name="Chertkov O."/>
            <person name="Detter J.C."/>
            <person name="Han C."/>
            <person name="Tapia R."/>
            <person name="Land M."/>
            <person name="Hauser L."/>
            <person name="Kyrpides N."/>
            <person name="Ivanova N."/>
            <person name="Pagani I."/>
            <person name="Mouttaki H."/>
            <person name="He Z."/>
            <person name="Zhou J."/>
            <person name="Hemme C.L."/>
            <person name="Woyke T."/>
        </authorList>
    </citation>
    <scope>NUCLEOTIDE SEQUENCE [LARGE SCALE GENOMIC DNA]</scope>
    <source>
        <strain evidence="2">DSM 2782</strain>
    </source>
</reference>
<evidence type="ECO:0000313" key="2">
    <source>
        <dbReference type="EMBL" id="EGD46613.1"/>
    </source>
</evidence>
<name>F1TFZ4_9FIRM</name>
<dbReference type="Proteomes" id="UP000003860">
    <property type="component" value="Unassembled WGS sequence"/>
</dbReference>
<gene>
    <name evidence="2" type="ORF">Cpap_0995</name>
</gene>
<reference evidence="2" key="1">
    <citation type="submission" date="2009-07" db="EMBL/GenBank/DDBJ databases">
        <authorList>
            <consortium name="US DOE Joint Genome Institute (JGI-PGF)"/>
            <person name="Lucas S."/>
            <person name="Copeland A."/>
            <person name="Lapidus A."/>
            <person name="Glavina del Rio T."/>
            <person name="Tice H."/>
            <person name="Bruce D."/>
            <person name="Goodwin L."/>
            <person name="Pitluck S."/>
            <person name="Larimer F."/>
            <person name="Land M.L."/>
            <person name="Mouttaki H."/>
            <person name="He Z."/>
            <person name="Zhou J."/>
            <person name="Hemme C.L."/>
        </authorList>
    </citation>
    <scope>NUCLEOTIDE SEQUENCE</scope>
    <source>
        <strain evidence="2">DSM 2782</strain>
    </source>
</reference>
<evidence type="ECO:0008006" key="4">
    <source>
        <dbReference type="Google" id="ProtNLM"/>
    </source>
</evidence>
<dbReference type="OrthoDB" id="2003588at2"/>
<feature type="transmembrane region" description="Helical" evidence="1">
    <location>
        <begin position="73"/>
        <end position="93"/>
    </location>
</feature>
<feature type="transmembrane region" description="Helical" evidence="1">
    <location>
        <begin position="99"/>
        <end position="119"/>
    </location>
</feature>
<dbReference type="eggNOG" id="ENOG50331UU">
    <property type="taxonomic scope" value="Bacteria"/>
</dbReference>
<feature type="transmembrane region" description="Helical" evidence="1">
    <location>
        <begin position="43"/>
        <end position="61"/>
    </location>
</feature>
<dbReference type="EMBL" id="ACXX02000012">
    <property type="protein sequence ID" value="EGD46613.1"/>
    <property type="molecule type" value="Genomic_DNA"/>
</dbReference>
<proteinExistence type="predicted"/>
<evidence type="ECO:0000313" key="3">
    <source>
        <dbReference type="Proteomes" id="UP000003860"/>
    </source>
</evidence>
<sequence length="142" mass="16020">MSFRSFLRDCAIRFFIIATCLNVATAVFGSVLQPDATLGFDSFYSPLIGAALGTLPSFILYSRKELNLRQTIIRKVLHLLALEIVIIGFSFLLVKSFSLFQIMFFVGIVLVVYLVVNLIDRLLQIKDTREINSGLKALQNRK</sequence>
<dbReference type="AlphaFoldDB" id="F1TFZ4"/>
<keyword evidence="1" id="KW-1133">Transmembrane helix</keyword>
<dbReference type="RefSeq" id="WP_004621003.1">
    <property type="nucleotide sequence ID" value="NZ_ACXX02000012.1"/>
</dbReference>
<keyword evidence="3" id="KW-1185">Reference proteome</keyword>
<accession>F1TFZ4</accession>
<evidence type="ECO:0000256" key="1">
    <source>
        <dbReference type="SAM" id="Phobius"/>
    </source>
</evidence>
<feature type="transmembrane region" description="Helical" evidence="1">
    <location>
        <begin position="12"/>
        <end position="31"/>
    </location>
</feature>
<comment type="caution">
    <text evidence="2">The sequence shown here is derived from an EMBL/GenBank/DDBJ whole genome shotgun (WGS) entry which is preliminary data.</text>
</comment>
<keyword evidence="1" id="KW-0812">Transmembrane</keyword>
<keyword evidence="1" id="KW-0472">Membrane</keyword>